<dbReference type="Pfam" id="PF00782">
    <property type="entry name" value="DSPc"/>
    <property type="match status" value="1"/>
</dbReference>
<dbReference type="HOGENOM" id="CLU_023312_2_0_1"/>
<dbReference type="EC" id="3.1.3.48" evidence="2"/>
<keyword evidence="4" id="KW-0904">Protein phosphatase</keyword>
<dbReference type="PANTHER" id="PTHR45848:SF4">
    <property type="entry name" value="DUAL SPECIFICITY PROTEIN PHOSPHATASE 12"/>
    <property type="match status" value="1"/>
</dbReference>
<dbReference type="Proteomes" id="UP000019132">
    <property type="component" value="Unassembled WGS sequence"/>
</dbReference>
<sequence length="305" mass="33494">MDVVEAIEARQKTHPPVAGLPRTATIHGLPLFIGDANAAADGALLREHKIAAVVSLGTGDIAAKPSTVHCVDILDMEEELILPFFDECIQFIHKAIHEHHTSVLVHCVYGQSRSATICVAYLMATLHMSLLEAYDAVQRARPCVYINSGFLRQLKLFERMGAVADHMGDTPAHAEFRTMVVAKQRRDTGMATAILGAPQLEAPRRTLHCRKCNYVLASTGNELLHGKNSSGLCSGAIFIEPMQWMVGKAQADAFVRVKEGKLACPSCNAKIGSWNWIGVKCQCRYFVSPAFQLVPSRTEYRGQLR</sequence>
<dbReference type="SMART" id="SM00195">
    <property type="entry name" value="DSPc"/>
    <property type="match status" value="1"/>
</dbReference>
<comment type="similarity">
    <text evidence="1">Belongs to the protein-tyrosine phosphatase family. Non-receptor class dual specificity subfamily.</text>
</comment>
<proteinExistence type="inferred from homology"/>
<dbReference type="InterPro" id="IPR016130">
    <property type="entry name" value="Tyr_Pase_AS"/>
</dbReference>
<evidence type="ECO:0000256" key="3">
    <source>
        <dbReference type="ARBA" id="ARBA00022801"/>
    </source>
</evidence>
<dbReference type="PROSITE" id="PS50056">
    <property type="entry name" value="TYR_PHOSPHATASE_2"/>
    <property type="match status" value="1"/>
</dbReference>
<dbReference type="EMBL" id="GL376593">
    <property type="status" value="NOT_ANNOTATED_CDS"/>
    <property type="molecule type" value="Genomic_DNA"/>
</dbReference>
<name>K3X8B0_GLOUD</name>
<accession>K3X8B0</accession>
<dbReference type="InterPro" id="IPR020422">
    <property type="entry name" value="TYR_PHOSPHATASE_DUAL_dom"/>
</dbReference>
<dbReference type="AlphaFoldDB" id="K3X8B0"/>
<feature type="domain" description="Tyrosine specific protein phosphatases" evidence="7">
    <location>
        <begin position="83"/>
        <end position="142"/>
    </location>
</feature>
<dbReference type="Gene3D" id="3.90.190.10">
    <property type="entry name" value="Protein tyrosine phosphatase superfamily"/>
    <property type="match status" value="1"/>
</dbReference>
<keyword evidence="3" id="KW-0378">Hydrolase</keyword>
<reference evidence="8" key="3">
    <citation type="submission" date="2015-02" db="UniProtKB">
        <authorList>
            <consortium name="EnsemblProtists"/>
        </authorList>
    </citation>
    <scope>IDENTIFICATION</scope>
    <source>
        <strain evidence="8">DAOM BR144</strain>
    </source>
</reference>
<feature type="active site" description="Phosphocysteine intermediate" evidence="5">
    <location>
        <position position="107"/>
    </location>
</feature>
<dbReference type="InterPro" id="IPR029021">
    <property type="entry name" value="Prot-tyrosine_phosphatase-like"/>
</dbReference>
<organism evidence="8 9">
    <name type="scientific">Globisporangium ultimum (strain ATCC 200006 / CBS 805.95 / DAOM BR144)</name>
    <name type="common">Pythium ultimum</name>
    <dbReference type="NCBI Taxonomy" id="431595"/>
    <lineage>
        <taxon>Eukaryota</taxon>
        <taxon>Sar</taxon>
        <taxon>Stramenopiles</taxon>
        <taxon>Oomycota</taxon>
        <taxon>Peronosporomycetes</taxon>
        <taxon>Pythiales</taxon>
        <taxon>Pythiaceae</taxon>
        <taxon>Globisporangium</taxon>
    </lineage>
</organism>
<dbReference type="VEuPathDB" id="FungiDB:PYU1_G013430"/>
<reference evidence="9" key="2">
    <citation type="submission" date="2010-04" db="EMBL/GenBank/DDBJ databases">
        <authorList>
            <person name="Buell R."/>
            <person name="Hamilton J."/>
            <person name="Hostetler J."/>
        </authorList>
    </citation>
    <scope>NUCLEOTIDE SEQUENCE [LARGE SCALE GENOMIC DNA]</scope>
    <source>
        <strain evidence="9">DAOM:BR144</strain>
    </source>
</reference>
<evidence type="ECO:0000313" key="9">
    <source>
        <dbReference type="Proteomes" id="UP000019132"/>
    </source>
</evidence>
<feature type="domain" description="Tyrosine-protein phosphatase" evidence="6">
    <location>
        <begin position="20"/>
        <end position="163"/>
    </location>
</feature>
<keyword evidence="9" id="KW-1185">Reference proteome</keyword>
<evidence type="ECO:0000313" key="8">
    <source>
        <dbReference type="EnsemblProtists" id="PYU1_T013459"/>
    </source>
</evidence>
<dbReference type="EnsemblProtists" id="PYU1_T013459">
    <property type="protein sequence ID" value="PYU1_T013459"/>
    <property type="gene ID" value="PYU1_G013430"/>
</dbReference>
<dbReference type="PIRSF" id="PIRSF000941">
    <property type="entry name" value="DUSP12"/>
    <property type="match status" value="1"/>
</dbReference>
<dbReference type="SUPFAM" id="SSF52799">
    <property type="entry name" value="(Phosphotyrosine protein) phosphatases II"/>
    <property type="match status" value="1"/>
</dbReference>
<evidence type="ECO:0000259" key="7">
    <source>
        <dbReference type="PROSITE" id="PS50056"/>
    </source>
</evidence>
<evidence type="ECO:0000256" key="1">
    <source>
        <dbReference type="ARBA" id="ARBA00008601"/>
    </source>
</evidence>
<dbReference type="GO" id="GO:0004725">
    <property type="term" value="F:protein tyrosine phosphatase activity"/>
    <property type="evidence" value="ECO:0007669"/>
    <property type="project" value="UniProtKB-EC"/>
</dbReference>
<reference evidence="9" key="1">
    <citation type="journal article" date="2010" name="Genome Biol.">
        <title>Genome sequence of the necrotrophic plant pathogen Pythium ultimum reveals original pathogenicity mechanisms and effector repertoire.</title>
        <authorList>
            <person name="Levesque C.A."/>
            <person name="Brouwer H."/>
            <person name="Cano L."/>
            <person name="Hamilton J.P."/>
            <person name="Holt C."/>
            <person name="Huitema E."/>
            <person name="Raffaele S."/>
            <person name="Robideau G.P."/>
            <person name="Thines M."/>
            <person name="Win J."/>
            <person name="Zerillo M.M."/>
            <person name="Beakes G.W."/>
            <person name="Boore J.L."/>
            <person name="Busam D."/>
            <person name="Dumas B."/>
            <person name="Ferriera S."/>
            <person name="Fuerstenberg S.I."/>
            <person name="Gachon C.M."/>
            <person name="Gaulin E."/>
            <person name="Govers F."/>
            <person name="Grenville-Briggs L."/>
            <person name="Horner N."/>
            <person name="Hostetler J."/>
            <person name="Jiang R.H."/>
            <person name="Johnson J."/>
            <person name="Krajaejun T."/>
            <person name="Lin H."/>
            <person name="Meijer H.J."/>
            <person name="Moore B."/>
            <person name="Morris P."/>
            <person name="Phuntmart V."/>
            <person name="Puiu D."/>
            <person name="Shetty J."/>
            <person name="Stajich J.E."/>
            <person name="Tripathy S."/>
            <person name="Wawra S."/>
            <person name="van West P."/>
            <person name="Whitty B.R."/>
            <person name="Coutinho P.M."/>
            <person name="Henrissat B."/>
            <person name="Martin F."/>
            <person name="Thomas P.D."/>
            <person name="Tyler B.M."/>
            <person name="De Vries R.P."/>
            <person name="Kamoun S."/>
            <person name="Yandell M."/>
            <person name="Tisserat N."/>
            <person name="Buell C.R."/>
        </authorList>
    </citation>
    <scope>NUCLEOTIDE SEQUENCE</scope>
    <source>
        <strain evidence="9">DAOM:BR144</strain>
    </source>
</reference>
<evidence type="ECO:0000256" key="5">
    <source>
        <dbReference type="PIRSR" id="PIRSR000941-50"/>
    </source>
</evidence>
<dbReference type="PANTHER" id="PTHR45848">
    <property type="entry name" value="DUAL SPECIFICITY PROTEIN PHOSPHATASE 12 FAMILY MEMBER"/>
    <property type="match status" value="1"/>
</dbReference>
<protein>
    <recommendedName>
        <fullName evidence="2">protein-tyrosine-phosphatase</fullName>
        <ecNumber evidence="2">3.1.3.48</ecNumber>
    </recommendedName>
</protein>
<dbReference type="PROSITE" id="PS00383">
    <property type="entry name" value="TYR_PHOSPHATASE_1"/>
    <property type="match status" value="1"/>
</dbReference>
<evidence type="ECO:0000259" key="6">
    <source>
        <dbReference type="PROSITE" id="PS50054"/>
    </source>
</evidence>
<dbReference type="InterPro" id="IPR016278">
    <property type="entry name" value="DUSP12"/>
</dbReference>
<dbReference type="OMA" id="FAWQGMQ"/>
<dbReference type="CDD" id="cd14498">
    <property type="entry name" value="DSP"/>
    <property type="match status" value="1"/>
</dbReference>
<dbReference type="PROSITE" id="PS50054">
    <property type="entry name" value="TYR_PHOSPHATASE_DUAL"/>
    <property type="match status" value="1"/>
</dbReference>
<dbReference type="InterPro" id="IPR000340">
    <property type="entry name" value="Dual-sp_phosphatase_cat-dom"/>
</dbReference>
<evidence type="ECO:0000256" key="4">
    <source>
        <dbReference type="ARBA" id="ARBA00022912"/>
    </source>
</evidence>
<evidence type="ECO:0000256" key="2">
    <source>
        <dbReference type="ARBA" id="ARBA00013064"/>
    </source>
</evidence>
<dbReference type="InParanoid" id="K3X8B0"/>
<dbReference type="STRING" id="431595.K3X8B0"/>
<dbReference type="GO" id="GO:0008138">
    <property type="term" value="F:protein tyrosine/serine/threonine phosphatase activity"/>
    <property type="evidence" value="ECO:0007669"/>
    <property type="project" value="InterPro"/>
</dbReference>
<dbReference type="InterPro" id="IPR000387">
    <property type="entry name" value="Tyr_Pase_dom"/>
</dbReference>
<dbReference type="eggNOG" id="KOG1716">
    <property type="taxonomic scope" value="Eukaryota"/>
</dbReference>